<dbReference type="PANTHER" id="PTHR35023:SF1">
    <property type="entry name" value="MG-PROTOPORPHYRIN IX CHELATASE"/>
    <property type="match status" value="1"/>
</dbReference>
<dbReference type="EC" id="6.6.1.1" evidence="2"/>
<gene>
    <name evidence="2" type="primary">bchD1</name>
    <name evidence="2" type="ORF">BLL52_1517</name>
</gene>
<organism evidence="2 3">
    <name type="scientific">Rhodoferax antarcticus ANT.BR</name>
    <dbReference type="NCBI Taxonomy" id="1111071"/>
    <lineage>
        <taxon>Bacteria</taxon>
        <taxon>Pseudomonadati</taxon>
        <taxon>Pseudomonadota</taxon>
        <taxon>Betaproteobacteria</taxon>
        <taxon>Burkholderiales</taxon>
        <taxon>Comamonadaceae</taxon>
        <taxon>Rhodoferax</taxon>
    </lineage>
</organism>
<comment type="caution">
    <text evidence="2">The sequence shown here is derived from an EMBL/GenBank/DDBJ whole genome shotgun (WGS) entry which is preliminary data.</text>
</comment>
<dbReference type="STRING" id="81479.RA876_02035"/>
<dbReference type="SUPFAM" id="SSF53300">
    <property type="entry name" value="vWA-like"/>
    <property type="match status" value="1"/>
</dbReference>
<evidence type="ECO:0000313" key="3">
    <source>
        <dbReference type="Proteomes" id="UP000185911"/>
    </source>
</evidence>
<dbReference type="InterPro" id="IPR002035">
    <property type="entry name" value="VWF_A"/>
</dbReference>
<feature type="domain" description="VWFA" evidence="1">
    <location>
        <begin position="47"/>
        <end position="158"/>
    </location>
</feature>
<dbReference type="RefSeq" id="WP_075585981.1">
    <property type="nucleotide sequence ID" value="NZ_MSYM01000009.1"/>
</dbReference>
<accession>A0A1Q8YH58</accession>
<name>A0A1Q8YH58_9BURK</name>
<dbReference type="EMBL" id="MSYM01000009">
    <property type="protein sequence ID" value="OLP07230.1"/>
    <property type="molecule type" value="Genomic_DNA"/>
</dbReference>
<sequence length="216" mass="22559">MNSGSEVQQASAGGRVAWLPTLLAKGAQPLQRIHLRHRTAVVAPVRLHLLLLDTSGSMRQGGRLALAKGYAARLIEQAARAGDQVGLLVFGGAGVELLLAPGPARRAAAVRVLQCAGGGGTPLAQALEHANQLLAHAQHRGMTTPQASWLWLLTDGRTLEIPAAPVGAVNVVVVDFEERKRALGRCATLAERWGAAYQRAPSPGESSVQVAGCAPF</sequence>
<dbReference type="Proteomes" id="UP000185911">
    <property type="component" value="Unassembled WGS sequence"/>
</dbReference>
<dbReference type="InterPro" id="IPR036465">
    <property type="entry name" value="vWFA_dom_sf"/>
</dbReference>
<keyword evidence="3" id="KW-1185">Reference proteome</keyword>
<evidence type="ECO:0000259" key="1">
    <source>
        <dbReference type="PROSITE" id="PS50234"/>
    </source>
</evidence>
<proteinExistence type="predicted"/>
<dbReference type="Gene3D" id="3.40.50.410">
    <property type="entry name" value="von Willebrand factor, type A domain"/>
    <property type="match status" value="1"/>
</dbReference>
<dbReference type="Pfam" id="PF13519">
    <property type="entry name" value="VWA_2"/>
    <property type="match status" value="1"/>
</dbReference>
<dbReference type="AlphaFoldDB" id="A0A1Q8YH58"/>
<protein>
    <submittedName>
        <fullName evidence="2">Mg-chelatase subunit ChlD-like protein</fullName>
        <ecNumber evidence="2">6.6.1.1</ecNumber>
    </submittedName>
</protein>
<dbReference type="InterPro" id="IPR052989">
    <property type="entry name" value="Mg-chelatase_DI-like"/>
</dbReference>
<reference evidence="2 3" key="1">
    <citation type="submission" date="2017-01" db="EMBL/GenBank/DDBJ databases">
        <title>Genome sequence of Rhodoferax antarcticus ANT.BR, a psychrophilic purple nonsulfur bacterium from an Antarctic microbial mat.</title>
        <authorList>
            <person name="Baker J."/>
            <person name="Riester C."/>
            <person name="Skinner B."/>
            <person name="Newell A."/>
            <person name="Swingley W."/>
            <person name="Madigan M."/>
            <person name="Jung D."/>
            <person name="Asao M."/>
            <person name="Chen M."/>
            <person name="Loughlin P."/>
            <person name="Pan H."/>
            <person name="Lin S."/>
            <person name="Li N."/>
            <person name="Shaw J."/>
            <person name="Prado M."/>
            <person name="Sherman C."/>
            <person name="Li X."/>
            <person name="Tang J."/>
            <person name="Blankenship R."/>
            <person name="Zhao T."/>
            <person name="Touchman J."/>
            <person name="Sattley M."/>
        </authorList>
    </citation>
    <scope>NUCLEOTIDE SEQUENCE [LARGE SCALE GENOMIC DNA]</scope>
    <source>
        <strain evidence="2 3">ANT.BR</strain>
    </source>
</reference>
<dbReference type="PANTHER" id="PTHR35023">
    <property type="entry name" value="CHELATASE-RELATED"/>
    <property type="match status" value="1"/>
</dbReference>
<dbReference type="SMART" id="SM00327">
    <property type="entry name" value="VWA"/>
    <property type="match status" value="1"/>
</dbReference>
<keyword evidence="2" id="KW-0436">Ligase</keyword>
<evidence type="ECO:0000313" key="2">
    <source>
        <dbReference type="EMBL" id="OLP07230.1"/>
    </source>
</evidence>
<dbReference type="PROSITE" id="PS50234">
    <property type="entry name" value="VWFA"/>
    <property type="match status" value="1"/>
</dbReference>
<dbReference type="GO" id="GO:0016851">
    <property type="term" value="F:magnesium chelatase activity"/>
    <property type="evidence" value="ECO:0007669"/>
    <property type="project" value="UniProtKB-EC"/>
</dbReference>